<dbReference type="EnsemblPlants" id="ORUFI05G13640.1">
    <property type="protein sequence ID" value="ORUFI05G13640.1"/>
    <property type="gene ID" value="ORUFI05G13640"/>
</dbReference>
<sequence>MAGDGDCRQRRRQQQLAATPAGDGDWLRRQWQMAVGEGTVVTMAAAGGGTVVATMPEVGGGMAASGG</sequence>
<organism evidence="2 3">
    <name type="scientific">Oryza rufipogon</name>
    <name type="common">Brownbeard rice</name>
    <name type="synonym">Asian wild rice</name>
    <dbReference type="NCBI Taxonomy" id="4529"/>
    <lineage>
        <taxon>Eukaryota</taxon>
        <taxon>Viridiplantae</taxon>
        <taxon>Streptophyta</taxon>
        <taxon>Embryophyta</taxon>
        <taxon>Tracheophyta</taxon>
        <taxon>Spermatophyta</taxon>
        <taxon>Magnoliopsida</taxon>
        <taxon>Liliopsida</taxon>
        <taxon>Poales</taxon>
        <taxon>Poaceae</taxon>
        <taxon>BOP clade</taxon>
        <taxon>Oryzoideae</taxon>
        <taxon>Oryzeae</taxon>
        <taxon>Oryzinae</taxon>
        <taxon>Oryza</taxon>
    </lineage>
</organism>
<dbReference type="OMA" id="VAGWRPP"/>
<keyword evidence="3" id="KW-1185">Reference proteome</keyword>
<name>A0A0E0PL31_ORYRU</name>
<dbReference type="HOGENOM" id="CLU_2816942_0_0_1"/>
<dbReference type="Proteomes" id="UP000008022">
    <property type="component" value="Unassembled WGS sequence"/>
</dbReference>
<dbReference type="Gramene" id="ORUFI05G13640.1">
    <property type="protein sequence ID" value="ORUFI05G13640.1"/>
    <property type="gene ID" value="ORUFI05G13640"/>
</dbReference>
<evidence type="ECO:0000313" key="2">
    <source>
        <dbReference type="EnsemblPlants" id="ORUFI05G13640.1"/>
    </source>
</evidence>
<reference evidence="2" key="2">
    <citation type="submission" date="2015-06" db="UniProtKB">
        <authorList>
            <consortium name="EnsemblPlants"/>
        </authorList>
    </citation>
    <scope>IDENTIFICATION</scope>
</reference>
<reference evidence="3" key="1">
    <citation type="submission" date="2013-06" db="EMBL/GenBank/DDBJ databases">
        <authorList>
            <person name="Zhao Q."/>
        </authorList>
    </citation>
    <scope>NUCLEOTIDE SEQUENCE</scope>
    <source>
        <strain evidence="3">cv. W1943</strain>
    </source>
</reference>
<accession>A0A0E0PL31</accession>
<feature type="region of interest" description="Disordered" evidence="1">
    <location>
        <begin position="1"/>
        <end position="24"/>
    </location>
</feature>
<evidence type="ECO:0000256" key="1">
    <source>
        <dbReference type="SAM" id="MobiDB-lite"/>
    </source>
</evidence>
<protein>
    <recommendedName>
        <fullName evidence="4">DUF834 domain-containing protein</fullName>
    </recommendedName>
</protein>
<evidence type="ECO:0008006" key="4">
    <source>
        <dbReference type="Google" id="ProtNLM"/>
    </source>
</evidence>
<proteinExistence type="predicted"/>
<dbReference type="AlphaFoldDB" id="A0A0E0PL31"/>
<evidence type="ECO:0000313" key="3">
    <source>
        <dbReference type="Proteomes" id="UP000008022"/>
    </source>
</evidence>